<sequence length="347" mass="40280">MVPAVRNVTISSLYPHRADNRDSPNDHLLDRFCIDVCKNVSQVSVEVPRHVDEYCLRAEWIDGLTCIEHMYSQRDHRPVFELIWRNADTLQSLDLCLQGDQRLSDICRDNSGCAIVYPVLDEFVIRDYRDSHSSIFSDCDQPVPFPSLCILRTTFVQRCDNYMFRGNNSSLKYLSIKLCADIMAGFEQCNTFTKNKFPQLCNLELQNSTKYRATPISASDAALFAIKVLHAAQFVRTLVLFGDFDKHVFCTSVQSAEWASRIRSLTLTDKMSFTDLVHFLRNLPALHTLYCNIEISTLYGDDYEDYADYFDKPVDVIYKYIYPLGRSFTRWYITNKDDDYNLYMKST</sequence>
<keyword evidence="2" id="KW-1185">Reference proteome</keyword>
<protein>
    <submittedName>
        <fullName evidence="1">Uncharacterized protein</fullName>
    </submittedName>
</protein>
<name>A0ACC1IQU0_9FUNG</name>
<evidence type="ECO:0000313" key="1">
    <source>
        <dbReference type="EMBL" id="KAJ1899123.1"/>
    </source>
</evidence>
<proteinExistence type="predicted"/>
<organism evidence="1 2">
    <name type="scientific">Kickxella alabastrina</name>
    <dbReference type="NCBI Taxonomy" id="61397"/>
    <lineage>
        <taxon>Eukaryota</taxon>
        <taxon>Fungi</taxon>
        <taxon>Fungi incertae sedis</taxon>
        <taxon>Zoopagomycota</taxon>
        <taxon>Kickxellomycotina</taxon>
        <taxon>Kickxellomycetes</taxon>
        <taxon>Kickxellales</taxon>
        <taxon>Kickxellaceae</taxon>
        <taxon>Kickxella</taxon>
    </lineage>
</organism>
<dbReference type="Proteomes" id="UP001150581">
    <property type="component" value="Unassembled WGS sequence"/>
</dbReference>
<comment type="caution">
    <text evidence="1">The sequence shown here is derived from an EMBL/GenBank/DDBJ whole genome shotgun (WGS) entry which is preliminary data.</text>
</comment>
<accession>A0ACC1IQU0</accession>
<dbReference type="EMBL" id="JANBPG010000179">
    <property type="protein sequence ID" value="KAJ1899123.1"/>
    <property type="molecule type" value="Genomic_DNA"/>
</dbReference>
<feature type="non-terminal residue" evidence="1">
    <location>
        <position position="347"/>
    </location>
</feature>
<evidence type="ECO:0000313" key="2">
    <source>
        <dbReference type="Proteomes" id="UP001150581"/>
    </source>
</evidence>
<gene>
    <name evidence="1" type="ORF">LPJ66_002307</name>
</gene>
<reference evidence="1" key="1">
    <citation type="submission" date="2022-07" db="EMBL/GenBank/DDBJ databases">
        <title>Phylogenomic reconstructions and comparative analyses of Kickxellomycotina fungi.</title>
        <authorList>
            <person name="Reynolds N.K."/>
            <person name="Stajich J.E."/>
            <person name="Barry K."/>
            <person name="Grigoriev I.V."/>
            <person name="Crous P."/>
            <person name="Smith M.E."/>
        </authorList>
    </citation>
    <scope>NUCLEOTIDE SEQUENCE</scope>
    <source>
        <strain evidence="1">Benny 63K</strain>
    </source>
</reference>